<evidence type="ECO:0000313" key="2">
    <source>
        <dbReference type="Proteomes" id="UP000789524"/>
    </source>
</evidence>
<sequence length="118" mass="13413">MPNGAFVKVSSFTADACAGRAVQTVAHSPRANRRKKKSIKCYARTKFPARPTCAGRWDLRPCLSLIRIYNVQHTAWTSHLMEDTEIPLTDTASNRKYYTKYLHFVQYRTQAAGCTNDI</sequence>
<proteinExistence type="predicted"/>
<evidence type="ECO:0000313" key="1">
    <source>
        <dbReference type="EMBL" id="CAG9561799.1"/>
    </source>
</evidence>
<dbReference type="EMBL" id="CAKASE010000047">
    <property type="protein sequence ID" value="CAG9561799.1"/>
    <property type="molecule type" value="Genomic_DNA"/>
</dbReference>
<gene>
    <name evidence="1" type="ORF">DCHRY22_LOCUS3246</name>
</gene>
<name>A0A8J2QFH3_9NEOP</name>
<reference evidence="1" key="1">
    <citation type="submission" date="2021-09" db="EMBL/GenBank/DDBJ databases">
        <authorList>
            <person name="Martin H S."/>
        </authorList>
    </citation>
    <scope>NUCLEOTIDE SEQUENCE</scope>
</reference>
<comment type="caution">
    <text evidence="1">The sequence shown here is derived from an EMBL/GenBank/DDBJ whole genome shotgun (WGS) entry which is preliminary data.</text>
</comment>
<accession>A0A8J2QFH3</accession>
<keyword evidence="2" id="KW-1185">Reference proteome</keyword>
<dbReference type="AlphaFoldDB" id="A0A8J2QFH3"/>
<dbReference type="Proteomes" id="UP000789524">
    <property type="component" value="Unassembled WGS sequence"/>
</dbReference>
<organism evidence="1 2">
    <name type="scientific">Danaus chrysippus</name>
    <name type="common">African queen</name>
    <dbReference type="NCBI Taxonomy" id="151541"/>
    <lineage>
        <taxon>Eukaryota</taxon>
        <taxon>Metazoa</taxon>
        <taxon>Ecdysozoa</taxon>
        <taxon>Arthropoda</taxon>
        <taxon>Hexapoda</taxon>
        <taxon>Insecta</taxon>
        <taxon>Pterygota</taxon>
        <taxon>Neoptera</taxon>
        <taxon>Endopterygota</taxon>
        <taxon>Lepidoptera</taxon>
        <taxon>Glossata</taxon>
        <taxon>Ditrysia</taxon>
        <taxon>Papilionoidea</taxon>
        <taxon>Nymphalidae</taxon>
        <taxon>Danainae</taxon>
        <taxon>Danaini</taxon>
        <taxon>Danaina</taxon>
        <taxon>Danaus</taxon>
        <taxon>Anosia</taxon>
    </lineage>
</organism>
<dbReference type="OrthoDB" id="7489283at2759"/>
<protein>
    <submittedName>
        <fullName evidence="1">(African queen) hypothetical protein</fullName>
    </submittedName>
</protein>